<sequence>MHRVAGVLAPLLACVCFGLLAVLQQRNITLPETTFNLAATISGFAILALALLRWPGIQARFYDGIVNCDLRYWIIYGVAGYVVMHGLADTLFGRRLLFFFWFSQPAIAVFPVLWRRFAACRLHDRLAIFCAALMLTVLLIPGFYFPPFFGGIAGWTAQIGPVTRVELVGFKLVRKDGESVWVTPGLTSPTSLNWRQVSAARDAGLPSLAEYLDFIFRLYERDYHQLSSGRDMNQRYFGSYSYPGHNSYHQMPYGDFRPEDIAYIAYFDEARSRTNGELLRRSISLVYDPRAKNFVDATLLKSLEK</sequence>
<comment type="caution">
    <text evidence="2">The sequence shown here is derived from an EMBL/GenBank/DDBJ whole genome shotgun (WGS) entry which is preliminary data.</text>
</comment>
<dbReference type="Proteomes" id="UP000216524">
    <property type="component" value="Unassembled WGS sequence"/>
</dbReference>
<evidence type="ECO:0000313" key="3">
    <source>
        <dbReference type="Proteomes" id="UP000216524"/>
    </source>
</evidence>
<name>A0ABX4FAT0_9BORD</name>
<feature type="transmembrane region" description="Helical" evidence="1">
    <location>
        <begin position="126"/>
        <end position="145"/>
    </location>
</feature>
<feature type="transmembrane region" description="Helical" evidence="1">
    <location>
        <begin position="98"/>
        <end position="114"/>
    </location>
</feature>
<protein>
    <recommendedName>
        <fullName evidence="4">Metal-dependent hydrolase</fullName>
    </recommendedName>
</protein>
<reference evidence="2 3" key="1">
    <citation type="submission" date="2017-05" db="EMBL/GenBank/DDBJ databases">
        <title>Complete and WGS of Bordetella genogroups.</title>
        <authorList>
            <person name="Spilker T."/>
            <person name="Lipuma J."/>
        </authorList>
    </citation>
    <scope>NUCLEOTIDE SEQUENCE [LARGE SCALE GENOMIC DNA]</scope>
    <source>
        <strain evidence="2 3">AU3139</strain>
    </source>
</reference>
<evidence type="ECO:0008006" key="4">
    <source>
        <dbReference type="Google" id="ProtNLM"/>
    </source>
</evidence>
<keyword evidence="1" id="KW-0812">Transmembrane</keyword>
<evidence type="ECO:0000256" key="1">
    <source>
        <dbReference type="SAM" id="Phobius"/>
    </source>
</evidence>
<gene>
    <name evidence="2" type="ORF">CAL23_15720</name>
</gene>
<feature type="transmembrane region" description="Helical" evidence="1">
    <location>
        <begin position="73"/>
        <end position="92"/>
    </location>
</feature>
<dbReference type="EMBL" id="NEVV01000005">
    <property type="protein sequence ID" value="OZI75377.1"/>
    <property type="molecule type" value="Genomic_DNA"/>
</dbReference>
<accession>A0ABX4FAT0</accession>
<evidence type="ECO:0000313" key="2">
    <source>
        <dbReference type="EMBL" id="OZI75377.1"/>
    </source>
</evidence>
<organism evidence="2 3">
    <name type="scientific">Bordetella genomosp. 6</name>
    <dbReference type="NCBI Taxonomy" id="463024"/>
    <lineage>
        <taxon>Bacteria</taxon>
        <taxon>Pseudomonadati</taxon>
        <taxon>Pseudomonadota</taxon>
        <taxon>Betaproteobacteria</taxon>
        <taxon>Burkholderiales</taxon>
        <taxon>Alcaligenaceae</taxon>
        <taxon>Bordetella</taxon>
    </lineage>
</organism>
<feature type="transmembrane region" description="Helical" evidence="1">
    <location>
        <begin position="34"/>
        <end position="52"/>
    </location>
</feature>
<keyword evidence="1" id="KW-1133">Transmembrane helix</keyword>
<keyword evidence="1" id="KW-0472">Membrane</keyword>
<proteinExistence type="predicted"/>
<keyword evidence="3" id="KW-1185">Reference proteome</keyword>
<dbReference type="RefSeq" id="WP_094829966.1">
    <property type="nucleotide sequence ID" value="NZ_NEVV01000005.1"/>
</dbReference>